<dbReference type="EMBL" id="BMJQ01000006">
    <property type="protein sequence ID" value="GGF19819.1"/>
    <property type="molecule type" value="Genomic_DNA"/>
</dbReference>
<comment type="caution">
    <text evidence="1">The sequence shown here is derived from an EMBL/GenBank/DDBJ whole genome shotgun (WGS) entry which is preliminary data.</text>
</comment>
<evidence type="ECO:0008006" key="3">
    <source>
        <dbReference type="Google" id="ProtNLM"/>
    </source>
</evidence>
<proteinExistence type="predicted"/>
<reference evidence="1" key="1">
    <citation type="journal article" date="2014" name="Int. J. Syst. Evol. Microbiol.">
        <title>Complete genome sequence of Corynebacterium casei LMG S-19264T (=DSM 44701T), isolated from a smear-ripened cheese.</title>
        <authorList>
            <consortium name="US DOE Joint Genome Institute (JGI-PGF)"/>
            <person name="Walter F."/>
            <person name="Albersmeier A."/>
            <person name="Kalinowski J."/>
            <person name="Ruckert C."/>
        </authorList>
    </citation>
    <scope>NUCLEOTIDE SEQUENCE</scope>
    <source>
        <strain evidence="1">CGMCC 1.15725</strain>
    </source>
</reference>
<gene>
    <name evidence="1" type="ORF">GCM10011611_27250</name>
</gene>
<evidence type="ECO:0000313" key="2">
    <source>
        <dbReference type="Proteomes" id="UP000646365"/>
    </source>
</evidence>
<name>A0A8J2YTJ5_9PROT</name>
<dbReference type="AlphaFoldDB" id="A0A8J2YTJ5"/>
<keyword evidence="2" id="KW-1185">Reference proteome</keyword>
<organism evidence="1 2">
    <name type="scientific">Aliidongia dinghuensis</name>
    <dbReference type="NCBI Taxonomy" id="1867774"/>
    <lineage>
        <taxon>Bacteria</taxon>
        <taxon>Pseudomonadati</taxon>
        <taxon>Pseudomonadota</taxon>
        <taxon>Alphaproteobacteria</taxon>
        <taxon>Rhodospirillales</taxon>
        <taxon>Dongiaceae</taxon>
        <taxon>Aliidongia</taxon>
    </lineage>
</organism>
<dbReference type="Proteomes" id="UP000646365">
    <property type="component" value="Unassembled WGS sequence"/>
</dbReference>
<reference evidence="1" key="2">
    <citation type="submission" date="2020-09" db="EMBL/GenBank/DDBJ databases">
        <authorList>
            <person name="Sun Q."/>
            <person name="Zhou Y."/>
        </authorList>
    </citation>
    <scope>NUCLEOTIDE SEQUENCE</scope>
    <source>
        <strain evidence="1">CGMCC 1.15725</strain>
    </source>
</reference>
<dbReference type="InterPro" id="IPR019291">
    <property type="entry name" value="Host_attachment_protein"/>
</dbReference>
<evidence type="ECO:0000313" key="1">
    <source>
        <dbReference type="EMBL" id="GGF19819.1"/>
    </source>
</evidence>
<dbReference type="RefSeq" id="WP_189046547.1">
    <property type="nucleotide sequence ID" value="NZ_BMJQ01000006.1"/>
</dbReference>
<sequence>MIKRKVTWFVLADGAHARVLTRSRTSSGYDVVAEYASPTAQPLEHLLEADHPARAHENAAVDHHTMVLRHDGQRLRKAAFAHEVAAHLNEANNAHRFDKLVLFAAPRSLPDYLAALDEATRAKLAAEVPKDLTRLPVAELPRHFAAFR</sequence>
<accession>A0A8J2YTJ5</accession>
<dbReference type="Pfam" id="PF10116">
    <property type="entry name" value="Host_attach"/>
    <property type="match status" value="1"/>
</dbReference>
<protein>
    <recommendedName>
        <fullName evidence="3">Host attachment protein</fullName>
    </recommendedName>
</protein>